<sequence>MTLNTSVYVLDEINYKYVWVRANQLIGATEATRFRNEQVKTWQNGEGKPEPGNAWSIGNNAGQGLCALLDIHYRPDAPLRAKDGGCEWYCDPDCEDEHRSRACWLEVSFDTGYGHRDQQGRGCGDLHASLVADLGKWLDERGVRWLWENEFTGEIHSGYERLIDLCTSGFEATAWFRSTVLPAIENGGV</sequence>
<gene>
    <name evidence="1" type="ORF">ACFPZN_03965</name>
</gene>
<accession>A0ABW0ZSV7</accession>
<organism evidence="1 2">
    <name type="scientific">Actinomadura rugatobispora</name>
    <dbReference type="NCBI Taxonomy" id="1994"/>
    <lineage>
        <taxon>Bacteria</taxon>
        <taxon>Bacillati</taxon>
        <taxon>Actinomycetota</taxon>
        <taxon>Actinomycetes</taxon>
        <taxon>Streptosporangiales</taxon>
        <taxon>Thermomonosporaceae</taxon>
        <taxon>Actinomadura</taxon>
    </lineage>
</organism>
<proteinExistence type="predicted"/>
<name>A0ABW0ZSV7_9ACTN</name>
<evidence type="ECO:0000313" key="1">
    <source>
        <dbReference type="EMBL" id="MFC5744764.1"/>
    </source>
</evidence>
<dbReference type="Proteomes" id="UP001596074">
    <property type="component" value="Unassembled WGS sequence"/>
</dbReference>
<evidence type="ECO:0000313" key="2">
    <source>
        <dbReference type="Proteomes" id="UP001596074"/>
    </source>
</evidence>
<reference evidence="2" key="1">
    <citation type="journal article" date="2019" name="Int. J. Syst. Evol. Microbiol.">
        <title>The Global Catalogue of Microorganisms (GCM) 10K type strain sequencing project: providing services to taxonomists for standard genome sequencing and annotation.</title>
        <authorList>
            <consortium name="The Broad Institute Genomics Platform"/>
            <consortium name="The Broad Institute Genome Sequencing Center for Infectious Disease"/>
            <person name="Wu L."/>
            <person name="Ma J."/>
        </authorList>
    </citation>
    <scope>NUCLEOTIDE SEQUENCE [LARGE SCALE GENOMIC DNA]</scope>
    <source>
        <strain evidence="2">KCTC 42087</strain>
    </source>
</reference>
<protein>
    <submittedName>
        <fullName evidence="1">Uncharacterized protein</fullName>
    </submittedName>
</protein>
<comment type="caution">
    <text evidence="1">The sequence shown here is derived from an EMBL/GenBank/DDBJ whole genome shotgun (WGS) entry which is preliminary data.</text>
</comment>
<keyword evidence="2" id="KW-1185">Reference proteome</keyword>
<dbReference type="RefSeq" id="WP_378280215.1">
    <property type="nucleotide sequence ID" value="NZ_JBHSON010000004.1"/>
</dbReference>
<dbReference type="EMBL" id="JBHSON010000004">
    <property type="protein sequence ID" value="MFC5744764.1"/>
    <property type="molecule type" value="Genomic_DNA"/>
</dbReference>